<dbReference type="EMBL" id="JBIMSP010000001">
    <property type="protein sequence ID" value="MFH5240501.1"/>
    <property type="molecule type" value="Genomic_DNA"/>
</dbReference>
<dbReference type="Gene3D" id="1.10.10.10">
    <property type="entry name" value="Winged helix-like DNA-binding domain superfamily/Winged helix DNA-binding domain"/>
    <property type="match status" value="1"/>
</dbReference>
<evidence type="ECO:0000313" key="7">
    <source>
        <dbReference type="Proteomes" id="UP001609176"/>
    </source>
</evidence>
<dbReference type="InterPro" id="IPR011991">
    <property type="entry name" value="ArsR-like_HTH"/>
</dbReference>
<dbReference type="InterPro" id="IPR036196">
    <property type="entry name" value="Ptyr_pPase_sf"/>
</dbReference>
<evidence type="ECO:0000313" key="4">
    <source>
        <dbReference type="EMBL" id="MFH5227241.1"/>
    </source>
</evidence>
<dbReference type="EMBL" id="JBIMSO010000026">
    <property type="protein sequence ID" value="MFH5207640.1"/>
    <property type="molecule type" value="Genomic_DNA"/>
</dbReference>
<accession>A0ABW7JKW8</accession>
<dbReference type="RefSeq" id="WP_395113071.1">
    <property type="nucleotide sequence ID" value="NZ_JBIMSN010000003.1"/>
</dbReference>
<dbReference type="Proteomes" id="UP001609175">
    <property type="component" value="Unassembled WGS sequence"/>
</dbReference>
<evidence type="ECO:0000259" key="2">
    <source>
        <dbReference type="PROSITE" id="PS50987"/>
    </source>
</evidence>
<evidence type="ECO:0000313" key="5">
    <source>
        <dbReference type="EMBL" id="MFH5240501.1"/>
    </source>
</evidence>
<organism evidence="3 6">
    <name type="scientific">Antrihabitans spumae</name>
    <dbReference type="NCBI Taxonomy" id="3373370"/>
    <lineage>
        <taxon>Bacteria</taxon>
        <taxon>Bacillati</taxon>
        <taxon>Actinomycetota</taxon>
        <taxon>Actinomycetes</taxon>
        <taxon>Mycobacteriales</taxon>
        <taxon>Nocardiaceae</taxon>
        <taxon>Antrihabitans</taxon>
    </lineage>
</organism>
<gene>
    <name evidence="5" type="ORF">ACHIPV_01205</name>
    <name evidence="3" type="ORF">ACHIPZ_05340</name>
    <name evidence="4" type="ORF">ACHIRB_01355</name>
</gene>
<feature type="domain" description="HTH arsR-type" evidence="2">
    <location>
        <begin position="5"/>
        <end position="97"/>
    </location>
</feature>
<dbReference type="SUPFAM" id="SSF52788">
    <property type="entry name" value="Phosphotyrosine protein phosphatases I"/>
    <property type="match status" value="1"/>
</dbReference>
<evidence type="ECO:0000256" key="1">
    <source>
        <dbReference type="ARBA" id="ARBA00022849"/>
    </source>
</evidence>
<dbReference type="Pfam" id="PF01451">
    <property type="entry name" value="LMWPc"/>
    <property type="match status" value="1"/>
</dbReference>
<keyword evidence="8" id="KW-1185">Reference proteome</keyword>
<dbReference type="PANTHER" id="PTHR43428:SF1">
    <property type="entry name" value="ARSENATE REDUCTASE"/>
    <property type="match status" value="1"/>
</dbReference>
<dbReference type="PANTHER" id="PTHR43428">
    <property type="entry name" value="ARSENATE REDUCTASE"/>
    <property type="match status" value="1"/>
</dbReference>
<dbReference type="SMART" id="SM00418">
    <property type="entry name" value="HTH_ARSR"/>
    <property type="match status" value="1"/>
</dbReference>
<dbReference type="Proteomes" id="UP001609219">
    <property type="component" value="Unassembled WGS sequence"/>
</dbReference>
<dbReference type="PROSITE" id="PS50987">
    <property type="entry name" value="HTH_ARSR_2"/>
    <property type="match status" value="1"/>
</dbReference>
<name>A0ABW7JKW8_9NOCA</name>
<dbReference type="InterPro" id="IPR036388">
    <property type="entry name" value="WH-like_DNA-bd_sf"/>
</dbReference>
<dbReference type="EMBL" id="JBIMSN010000003">
    <property type="protein sequence ID" value="MFH5227241.1"/>
    <property type="molecule type" value="Genomic_DNA"/>
</dbReference>
<protein>
    <submittedName>
        <fullName evidence="3">ArsR family transcriptional regulator</fullName>
    </submittedName>
</protein>
<sequence>MTTDLDADLSKRASIHAALADVGRLAIVDALLLADASPSELQVRISMPSNLLAHHLRVLERAGVVSRTRSEGDRRRTYLQFVPSALDAMIPSTSQDASRVVFVCTQNSARSQLAVAVWNRLSEVPAASGGTAPAARVHPQAVAAAERLGLRMQPRHPRRLEDVLSPGDLVIAVCDNAHEDLPADSLRMHWSIPDPVPANLDAAFDRTVDDLTQRISRLVPALDPTSNGAIA</sequence>
<keyword evidence="1" id="KW-0059">Arsenical resistance</keyword>
<evidence type="ECO:0000313" key="6">
    <source>
        <dbReference type="Proteomes" id="UP001609175"/>
    </source>
</evidence>
<dbReference type="Proteomes" id="UP001609176">
    <property type="component" value="Unassembled WGS sequence"/>
</dbReference>
<dbReference type="SMART" id="SM00226">
    <property type="entry name" value="LMWPc"/>
    <property type="match status" value="1"/>
</dbReference>
<dbReference type="CDD" id="cd00090">
    <property type="entry name" value="HTH_ARSR"/>
    <property type="match status" value="1"/>
</dbReference>
<dbReference type="InterPro" id="IPR023485">
    <property type="entry name" value="Ptyr_pPase"/>
</dbReference>
<evidence type="ECO:0000313" key="3">
    <source>
        <dbReference type="EMBL" id="MFH5207640.1"/>
    </source>
</evidence>
<evidence type="ECO:0000313" key="8">
    <source>
        <dbReference type="Proteomes" id="UP001609219"/>
    </source>
</evidence>
<reference evidence="6 7" key="1">
    <citation type="submission" date="2024-10" db="EMBL/GenBank/DDBJ databases">
        <authorList>
            <person name="Riesco R."/>
        </authorList>
    </citation>
    <scope>NUCLEOTIDE SEQUENCE [LARGE SCALE GENOMIC DNA]</scope>
    <source>
        <strain evidence="5 7">NCIMB 15448</strain>
        <strain evidence="3 6">NCIMB 15449</strain>
        <strain evidence="4 8">NCIMB 15450</strain>
    </source>
</reference>
<dbReference type="SUPFAM" id="SSF46785">
    <property type="entry name" value="Winged helix' DNA-binding domain"/>
    <property type="match status" value="1"/>
</dbReference>
<dbReference type="InterPro" id="IPR036390">
    <property type="entry name" value="WH_DNA-bd_sf"/>
</dbReference>
<dbReference type="Gene3D" id="3.40.50.2300">
    <property type="match status" value="1"/>
</dbReference>
<dbReference type="InterPro" id="IPR001845">
    <property type="entry name" value="HTH_ArsR_DNA-bd_dom"/>
</dbReference>
<proteinExistence type="predicted"/>
<comment type="caution">
    <text evidence="3">The sequence shown here is derived from an EMBL/GenBank/DDBJ whole genome shotgun (WGS) entry which is preliminary data.</text>
</comment>